<keyword evidence="3" id="KW-1133">Transmembrane helix</keyword>
<dbReference type="Gene3D" id="1.10.1130.10">
    <property type="entry name" value="Flavocytochrome C3, Chain A"/>
    <property type="match status" value="1"/>
</dbReference>
<evidence type="ECO:0000256" key="3">
    <source>
        <dbReference type="SAM" id="Phobius"/>
    </source>
</evidence>
<feature type="signal peptide" evidence="4">
    <location>
        <begin position="1"/>
        <end position="26"/>
    </location>
</feature>
<protein>
    <submittedName>
        <fullName evidence="6">Doubled CXXCH motif</fullName>
    </submittedName>
</protein>
<evidence type="ECO:0000256" key="1">
    <source>
        <dbReference type="ARBA" id="ARBA00022729"/>
    </source>
</evidence>
<evidence type="ECO:0000256" key="4">
    <source>
        <dbReference type="SAM" id="SignalP"/>
    </source>
</evidence>
<dbReference type="OrthoDB" id="9814800at2"/>
<dbReference type="GO" id="GO:0016491">
    <property type="term" value="F:oxidoreductase activity"/>
    <property type="evidence" value="ECO:0007669"/>
    <property type="project" value="TreeGrafter"/>
</dbReference>
<name>A0A5C6B224_9PLAN</name>
<comment type="caution">
    <text evidence="6">The sequence shown here is derived from an EMBL/GenBank/DDBJ whole genome shotgun (WGS) entry which is preliminary data.</text>
</comment>
<dbReference type="PANTHER" id="PTHR35038:SF8">
    <property type="entry name" value="C-TYPE POLYHEME CYTOCHROME OMCC"/>
    <property type="match status" value="1"/>
</dbReference>
<dbReference type="Gene3D" id="1.10.287.3080">
    <property type="match status" value="1"/>
</dbReference>
<keyword evidence="1 4" id="KW-0732">Signal</keyword>
<dbReference type="InterPro" id="IPR036280">
    <property type="entry name" value="Multihaem_cyt_sf"/>
</dbReference>
<dbReference type="InterPro" id="IPR054337">
    <property type="entry name" value="Mtrc-MtrF-like_dom_II/IV"/>
</dbReference>
<organism evidence="6 7">
    <name type="scientific">Symmachiella macrocystis</name>
    <dbReference type="NCBI Taxonomy" id="2527985"/>
    <lineage>
        <taxon>Bacteria</taxon>
        <taxon>Pseudomonadati</taxon>
        <taxon>Planctomycetota</taxon>
        <taxon>Planctomycetia</taxon>
        <taxon>Planctomycetales</taxon>
        <taxon>Planctomycetaceae</taxon>
        <taxon>Symmachiella</taxon>
    </lineage>
</organism>
<dbReference type="SUPFAM" id="SSF48695">
    <property type="entry name" value="Multiheme cytochromes"/>
    <property type="match status" value="2"/>
</dbReference>
<dbReference type="Pfam" id="PF22113">
    <property type="entry name" value="Mtrc-MtrF_II-IV_dom"/>
    <property type="match status" value="1"/>
</dbReference>
<dbReference type="Proteomes" id="UP000320735">
    <property type="component" value="Unassembled WGS sequence"/>
</dbReference>
<feature type="domain" description="Outer membrane cytochrome MtrC/MtrF-like" evidence="5">
    <location>
        <begin position="224"/>
        <end position="392"/>
    </location>
</feature>
<dbReference type="InterPro" id="IPR051829">
    <property type="entry name" value="Multiheme_Cytochr_ET"/>
</dbReference>
<feature type="chain" id="PRO_5023057214" evidence="4">
    <location>
        <begin position="27"/>
        <end position="820"/>
    </location>
</feature>
<evidence type="ECO:0000256" key="2">
    <source>
        <dbReference type="SAM" id="MobiDB-lite"/>
    </source>
</evidence>
<feature type="region of interest" description="Disordered" evidence="2">
    <location>
        <begin position="545"/>
        <end position="565"/>
    </location>
</feature>
<dbReference type="PANTHER" id="PTHR35038">
    <property type="entry name" value="DISSIMILATORY SULFITE REDUCTASE SIRA"/>
    <property type="match status" value="1"/>
</dbReference>
<gene>
    <name evidence="6" type="ORF">CA54_59740</name>
</gene>
<dbReference type="EMBL" id="SJPP01000004">
    <property type="protein sequence ID" value="TWU05286.1"/>
    <property type="molecule type" value="Genomic_DNA"/>
</dbReference>
<proteinExistence type="predicted"/>
<feature type="compositionally biased region" description="Basic and acidic residues" evidence="2">
    <location>
        <begin position="547"/>
        <end position="561"/>
    </location>
</feature>
<evidence type="ECO:0000313" key="6">
    <source>
        <dbReference type="EMBL" id="TWU05286.1"/>
    </source>
</evidence>
<feature type="transmembrane region" description="Helical" evidence="3">
    <location>
        <begin position="792"/>
        <end position="811"/>
    </location>
</feature>
<keyword evidence="3" id="KW-0812">Transmembrane</keyword>
<reference evidence="6 7" key="1">
    <citation type="submission" date="2019-02" db="EMBL/GenBank/DDBJ databases">
        <title>Deep-cultivation of Planctomycetes and their phenomic and genomic characterization uncovers novel biology.</title>
        <authorList>
            <person name="Wiegand S."/>
            <person name="Jogler M."/>
            <person name="Boedeker C."/>
            <person name="Pinto D."/>
            <person name="Vollmers J."/>
            <person name="Rivas-Marin E."/>
            <person name="Kohn T."/>
            <person name="Peeters S.H."/>
            <person name="Heuer A."/>
            <person name="Rast P."/>
            <person name="Oberbeckmann S."/>
            <person name="Bunk B."/>
            <person name="Jeske O."/>
            <person name="Meyerdierks A."/>
            <person name="Storesund J.E."/>
            <person name="Kallscheuer N."/>
            <person name="Luecker S."/>
            <person name="Lage O.M."/>
            <person name="Pohl T."/>
            <person name="Merkel B.J."/>
            <person name="Hornburger P."/>
            <person name="Mueller R.-W."/>
            <person name="Bruemmer F."/>
            <person name="Labrenz M."/>
            <person name="Spormann A.M."/>
            <person name="Op Den Camp H."/>
            <person name="Overmann J."/>
            <person name="Amann R."/>
            <person name="Jetten M.S.M."/>
            <person name="Mascher T."/>
            <person name="Medema M.H."/>
            <person name="Devos D.P."/>
            <person name="Kaster A.-K."/>
            <person name="Ovreas L."/>
            <person name="Rohde M."/>
            <person name="Galperin M.Y."/>
            <person name="Jogler C."/>
        </authorList>
    </citation>
    <scope>NUCLEOTIDE SEQUENCE [LARGE SCALE GENOMIC DNA]</scope>
    <source>
        <strain evidence="6 7">CA54</strain>
    </source>
</reference>
<dbReference type="AlphaFoldDB" id="A0A5C6B224"/>
<keyword evidence="7" id="KW-1185">Reference proteome</keyword>
<accession>A0A5C6B224</accession>
<sequence precursor="true">MDVVLRLFQSTLIVGALWALPGSVTAADPITEHFPEAVNSGCMKCHAGIELIREPDSEMMQQIMQRGTEQGDPAGCIICHGGDPTETTDKIKAHGGEQPQTFYPAPASSWVNQKTCGQCHPDQVKTQWTSLMMTEAGKIQGVCWAFGSMTGYNHLWANYAVKNPADPGDRLGTITYRQYMERLKRIEPNVFVDAHEPLPEALKVDELYRLRTEPTQAAFTYIREECQRCHHAVKGRQTRGDFRGIGCASCHTPYSNDGHYEGGDPSIDKQATGHMLVHSIQGTRDAKVTVHEKTYSGIPVETCTTCHARGKRIGVSFQGLMETPYHSPFAKDGGPQPALHTKHYIAMEQDVHYLKGMTCQDCHTTTDVHSDGFLAAANLASVQIECADCHGTPDRYPWDLPLGFMDEFAMTPATGKPRGVTTEPLEQTRQGTVHEPLDGYLITARGNPYENVVRDGNEIIVHTAAGKDIRMQPLKKLFAEKKVSQKGVVAMQGVAGHLERMECYTCHSSWTPQCYGCHIKIDYSQKDKCPECKDSKQGFDWVAAGRKHQDDPAHRTDRGETDFDTMIPGEVSEQRSYLRWEEPMLGINGEGRVTPLAPGCQPSVTLIGEDGKPILLNHIFKTDPGLEQGGEEGQLAIDMSPTQPHTTTKDVRSCESCHASRKALGLGIDSVRAWDKEHVVDLETVDGEILPNQFKVQMEPIKNLDHDWSTIVDEAGKQVATVGHHFQLSRAFNKEEQLHISREGTCVACHKEIPEESLAVSFLHHVAKYSGQLPKENQEHGVLVNKIVLMSAWLQFTLALGLPIGIGFVAWRWRRRNKLA</sequence>
<dbReference type="RefSeq" id="WP_146374369.1">
    <property type="nucleotide sequence ID" value="NZ_SJPP01000004.1"/>
</dbReference>
<keyword evidence="3" id="KW-0472">Membrane</keyword>
<evidence type="ECO:0000259" key="5">
    <source>
        <dbReference type="Pfam" id="PF22113"/>
    </source>
</evidence>
<evidence type="ECO:0000313" key="7">
    <source>
        <dbReference type="Proteomes" id="UP000320735"/>
    </source>
</evidence>